<dbReference type="Proteomes" id="UP000295620">
    <property type="component" value="Unassembled WGS sequence"/>
</dbReference>
<dbReference type="RefSeq" id="WP_133574921.1">
    <property type="nucleotide sequence ID" value="NZ_SNYC01000003.1"/>
</dbReference>
<dbReference type="CDD" id="cd14728">
    <property type="entry name" value="Ere-like"/>
    <property type="match status" value="1"/>
</dbReference>
<protein>
    <submittedName>
        <fullName evidence="2">Erythromycin esterase</fullName>
    </submittedName>
</protein>
<name>A0A4R6SZ30_9SPHI</name>
<keyword evidence="3" id="KW-1185">Reference proteome</keyword>
<gene>
    <name evidence="2" type="ORF">ATK78_1014</name>
</gene>
<feature type="signal peptide" evidence="1">
    <location>
        <begin position="1"/>
        <end position="29"/>
    </location>
</feature>
<dbReference type="PANTHER" id="PTHR31299">
    <property type="entry name" value="ESTERASE, PUTATIVE (AFU_ORTHOLOGUE AFUA_1G05850)-RELATED"/>
    <property type="match status" value="1"/>
</dbReference>
<evidence type="ECO:0000256" key="1">
    <source>
        <dbReference type="SAM" id="SignalP"/>
    </source>
</evidence>
<accession>A0A4R6SZ30</accession>
<sequence length="326" mass="37008">MKHLCQSTTWKNISTSLTALLLMTFTVSAQDASLEWVNKNSHEIIQADSAVGQSDLSFLKREVSGKHIVGLGEASHGTHEFYMQKAHMISYLIQNCGFRSVAFEVPKSMMEPVDLYVQTGQGNLKDLMKGWGLYHTEEIYLLFQKLSQYNRGKTKNDRVKLVGFDNPDYWSNPFTRDKFMADNVIRFVPGKKNKIILWAHNVHLSKDTTAEYWPMGGHLKKHFGNQFFSIALDTYSGTANVLNNGKFEPHAFQTSDSTLSGTLSKARYPRFFLSFNSKSNPFKGAVSLITNIYSNWQEPKPIPIRPGEDFDAVIFIKETTPSVELK</sequence>
<dbReference type="Gene3D" id="3.40.1660.10">
    <property type="entry name" value="EreA-like (biosynthetic domain)"/>
    <property type="match status" value="2"/>
</dbReference>
<dbReference type="Pfam" id="PF05139">
    <property type="entry name" value="Erythro_esteras"/>
    <property type="match status" value="2"/>
</dbReference>
<dbReference type="AlphaFoldDB" id="A0A4R6SZ30"/>
<organism evidence="2 3">
    <name type="scientific">Pedobacter metabolipauper</name>
    <dbReference type="NCBI Taxonomy" id="425513"/>
    <lineage>
        <taxon>Bacteria</taxon>
        <taxon>Pseudomonadati</taxon>
        <taxon>Bacteroidota</taxon>
        <taxon>Sphingobacteriia</taxon>
        <taxon>Sphingobacteriales</taxon>
        <taxon>Sphingobacteriaceae</taxon>
        <taxon>Pedobacter</taxon>
    </lineage>
</organism>
<proteinExistence type="predicted"/>
<evidence type="ECO:0000313" key="2">
    <source>
        <dbReference type="EMBL" id="TDQ11884.1"/>
    </source>
</evidence>
<dbReference type="PANTHER" id="PTHR31299:SF0">
    <property type="entry name" value="ESTERASE, PUTATIVE (AFU_ORTHOLOGUE AFUA_1G05850)-RELATED"/>
    <property type="match status" value="1"/>
</dbReference>
<keyword evidence="1" id="KW-0732">Signal</keyword>
<dbReference type="GO" id="GO:0046677">
    <property type="term" value="P:response to antibiotic"/>
    <property type="evidence" value="ECO:0007669"/>
    <property type="project" value="InterPro"/>
</dbReference>
<feature type="chain" id="PRO_5020733160" evidence="1">
    <location>
        <begin position="30"/>
        <end position="326"/>
    </location>
</feature>
<comment type="caution">
    <text evidence="2">The sequence shown here is derived from an EMBL/GenBank/DDBJ whole genome shotgun (WGS) entry which is preliminary data.</text>
</comment>
<dbReference type="InterPro" id="IPR052036">
    <property type="entry name" value="Hydrolase/PRTase-associated"/>
</dbReference>
<dbReference type="InterPro" id="IPR007815">
    <property type="entry name" value="Emycin_Estase"/>
</dbReference>
<evidence type="ECO:0000313" key="3">
    <source>
        <dbReference type="Proteomes" id="UP000295620"/>
    </source>
</evidence>
<dbReference type="EMBL" id="SNYC01000003">
    <property type="protein sequence ID" value="TDQ11884.1"/>
    <property type="molecule type" value="Genomic_DNA"/>
</dbReference>
<dbReference type="SUPFAM" id="SSF159501">
    <property type="entry name" value="EreA/ChaN-like"/>
    <property type="match status" value="1"/>
</dbReference>
<reference evidence="2 3" key="1">
    <citation type="submission" date="2019-03" db="EMBL/GenBank/DDBJ databases">
        <title>Genomic Encyclopedia of Archaeal and Bacterial Type Strains, Phase II (KMG-II): from individual species to whole genera.</title>
        <authorList>
            <person name="Goeker M."/>
        </authorList>
    </citation>
    <scope>NUCLEOTIDE SEQUENCE [LARGE SCALE GENOMIC DNA]</scope>
    <source>
        <strain evidence="2 3">DSM 19035</strain>
    </source>
</reference>
<dbReference type="OrthoDB" id="9810066at2"/>